<proteinExistence type="predicted"/>
<comment type="caution">
    <text evidence="1">The sequence shown here is derived from an EMBL/GenBank/DDBJ whole genome shotgun (WGS) entry which is preliminary data.</text>
</comment>
<dbReference type="AlphaFoldDB" id="A0A9R1WAQ7"/>
<protein>
    <submittedName>
        <fullName evidence="1">Uncharacterized protein</fullName>
    </submittedName>
</protein>
<dbReference type="EMBL" id="NBSK02000003">
    <property type="protein sequence ID" value="KAJ0219060.1"/>
    <property type="molecule type" value="Genomic_DNA"/>
</dbReference>
<keyword evidence="2" id="KW-1185">Reference proteome</keyword>
<reference evidence="1 2" key="1">
    <citation type="journal article" date="2017" name="Nat. Commun.">
        <title>Genome assembly with in vitro proximity ligation data and whole-genome triplication in lettuce.</title>
        <authorList>
            <person name="Reyes-Chin-Wo S."/>
            <person name="Wang Z."/>
            <person name="Yang X."/>
            <person name="Kozik A."/>
            <person name="Arikit S."/>
            <person name="Song C."/>
            <person name="Xia L."/>
            <person name="Froenicke L."/>
            <person name="Lavelle D.O."/>
            <person name="Truco M.J."/>
            <person name="Xia R."/>
            <person name="Zhu S."/>
            <person name="Xu C."/>
            <person name="Xu H."/>
            <person name="Xu X."/>
            <person name="Cox K."/>
            <person name="Korf I."/>
            <person name="Meyers B.C."/>
            <person name="Michelmore R.W."/>
        </authorList>
    </citation>
    <scope>NUCLEOTIDE SEQUENCE [LARGE SCALE GENOMIC DNA]</scope>
    <source>
        <strain evidence="2">cv. Salinas</strain>
        <tissue evidence="1">Seedlings</tissue>
    </source>
</reference>
<name>A0A9R1WAQ7_LACSA</name>
<dbReference type="Proteomes" id="UP000235145">
    <property type="component" value="Unassembled WGS sequence"/>
</dbReference>
<evidence type="ECO:0000313" key="2">
    <source>
        <dbReference type="Proteomes" id="UP000235145"/>
    </source>
</evidence>
<evidence type="ECO:0000313" key="1">
    <source>
        <dbReference type="EMBL" id="KAJ0219060.1"/>
    </source>
</evidence>
<accession>A0A9R1WAQ7</accession>
<gene>
    <name evidence="1" type="ORF">LSAT_V11C300150730</name>
</gene>
<sequence length="105" mass="12739">MEMNIQKSFHLFVNQRIEIVKHYCCQSLNTLRYEFEVFAFQDHPIIIRTVIVNYDYFHLELFSSSTWEWRELRNIRLPSYVYPVSDDTIISGCIVYFLLSDYVIL</sequence>
<organism evidence="1 2">
    <name type="scientific">Lactuca sativa</name>
    <name type="common">Garden lettuce</name>
    <dbReference type="NCBI Taxonomy" id="4236"/>
    <lineage>
        <taxon>Eukaryota</taxon>
        <taxon>Viridiplantae</taxon>
        <taxon>Streptophyta</taxon>
        <taxon>Embryophyta</taxon>
        <taxon>Tracheophyta</taxon>
        <taxon>Spermatophyta</taxon>
        <taxon>Magnoliopsida</taxon>
        <taxon>eudicotyledons</taxon>
        <taxon>Gunneridae</taxon>
        <taxon>Pentapetalae</taxon>
        <taxon>asterids</taxon>
        <taxon>campanulids</taxon>
        <taxon>Asterales</taxon>
        <taxon>Asteraceae</taxon>
        <taxon>Cichorioideae</taxon>
        <taxon>Cichorieae</taxon>
        <taxon>Lactucinae</taxon>
        <taxon>Lactuca</taxon>
    </lineage>
</organism>